<dbReference type="AlphaFoldDB" id="A0A951PVU9"/>
<proteinExistence type="predicted"/>
<dbReference type="InterPro" id="IPR029063">
    <property type="entry name" value="SAM-dependent_MTases_sf"/>
</dbReference>
<evidence type="ECO:0000313" key="1">
    <source>
        <dbReference type="EMBL" id="MBW4561264.1"/>
    </source>
</evidence>
<protein>
    <submittedName>
        <fullName evidence="1">Class I SAM-dependent methyltransferase</fullName>
    </submittedName>
</protein>
<keyword evidence="1" id="KW-0808">Transferase</keyword>
<dbReference type="SUPFAM" id="SSF53335">
    <property type="entry name" value="S-adenosyl-L-methionine-dependent methyltransferases"/>
    <property type="match status" value="1"/>
</dbReference>
<dbReference type="EMBL" id="JAHHHN010000004">
    <property type="protein sequence ID" value="MBW4561264.1"/>
    <property type="molecule type" value="Genomic_DNA"/>
</dbReference>
<gene>
    <name evidence="1" type="ORF">KME32_08905</name>
</gene>
<keyword evidence="1" id="KW-0489">Methyltransferase</keyword>
<name>A0A951PVU9_9NOST</name>
<dbReference type="CDD" id="cd02440">
    <property type="entry name" value="AdoMet_MTases"/>
    <property type="match status" value="1"/>
</dbReference>
<dbReference type="Pfam" id="PF13489">
    <property type="entry name" value="Methyltransf_23"/>
    <property type="match status" value="1"/>
</dbReference>
<accession>A0A951PVU9</accession>
<reference evidence="1" key="1">
    <citation type="submission" date="2021-05" db="EMBL/GenBank/DDBJ databases">
        <authorList>
            <person name="Pietrasiak N."/>
            <person name="Ward R."/>
            <person name="Stajich J.E."/>
            <person name="Kurbessoian T."/>
        </authorList>
    </citation>
    <scope>NUCLEOTIDE SEQUENCE</scope>
    <source>
        <strain evidence="1">JT2-VF2</strain>
    </source>
</reference>
<dbReference type="PANTHER" id="PTHR43861">
    <property type="entry name" value="TRANS-ACONITATE 2-METHYLTRANSFERASE-RELATED"/>
    <property type="match status" value="1"/>
</dbReference>
<evidence type="ECO:0000313" key="2">
    <source>
        <dbReference type="Proteomes" id="UP000715781"/>
    </source>
</evidence>
<reference evidence="1" key="2">
    <citation type="journal article" date="2022" name="Microbiol. Resour. Announc.">
        <title>Metagenome Sequencing to Explore Phylogenomics of Terrestrial Cyanobacteria.</title>
        <authorList>
            <person name="Ward R.D."/>
            <person name="Stajich J.E."/>
            <person name="Johansen J.R."/>
            <person name="Huntemann M."/>
            <person name="Clum A."/>
            <person name="Foster B."/>
            <person name="Foster B."/>
            <person name="Roux S."/>
            <person name="Palaniappan K."/>
            <person name="Varghese N."/>
            <person name="Mukherjee S."/>
            <person name="Reddy T.B.K."/>
            <person name="Daum C."/>
            <person name="Copeland A."/>
            <person name="Chen I.A."/>
            <person name="Ivanova N.N."/>
            <person name="Kyrpides N.C."/>
            <person name="Shapiro N."/>
            <person name="Eloe-Fadrosh E.A."/>
            <person name="Pietrasiak N."/>
        </authorList>
    </citation>
    <scope>NUCLEOTIDE SEQUENCE</scope>
    <source>
        <strain evidence="1">JT2-VF2</strain>
    </source>
</reference>
<dbReference type="GO" id="GO:0008168">
    <property type="term" value="F:methyltransferase activity"/>
    <property type="evidence" value="ECO:0007669"/>
    <property type="project" value="UniProtKB-KW"/>
</dbReference>
<dbReference type="PANTHER" id="PTHR43861:SF6">
    <property type="entry name" value="METHYLTRANSFERASE TYPE 11"/>
    <property type="match status" value="1"/>
</dbReference>
<comment type="caution">
    <text evidence="1">The sequence shown here is derived from an EMBL/GenBank/DDBJ whole genome shotgun (WGS) entry which is preliminary data.</text>
</comment>
<dbReference type="Proteomes" id="UP000715781">
    <property type="component" value="Unassembled WGS sequence"/>
</dbReference>
<dbReference type="Gene3D" id="3.40.50.150">
    <property type="entry name" value="Vaccinia Virus protein VP39"/>
    <property type="match status" value="1"/>
</dbReference>
<organism evidence="1 2">
    <name type="scientific">Mojavia pulchra JT2-VF2</name>
    <dbReference type="NCBI Taxonomy" id="287848"/>
    <lineage>
        <taxon>Bacteria</taxon>
        <taxon>Bacillati</taxon>
        <taxon>Cyanobacteriota</taxon>
        <taxon>Cyanophyceae</taxon>
        <taxon>Nostocales</taxon>
        <taxon>Nostocaceae</taxon>
    </lineage>
</organism>
<sequence>MSNTGLRERTISGLHDDIASSLPTLRLDTPVLDIGCGTGAWLERLANIGFTQLHGIDLDIKQFGTQKATCSQANLDFDDLDLGDRKFGLITSIEVIEHLENPGRLFYHVAKHLDKNGYFLLTTPNIHSVSCRLKFLTTGKLASFDEKGDKTHIYPVLLNCLNRILPRYSFEIAKQWGFPNQGSFVYRPSTKLVSSILEFFVPSETSGDTLCMLIKQKTNSFGFN</sequence>
<dbReference type="GO" id="GO:0032259">
    <property type="term" value="P:methylation"/>
    <property type="evidence" value="ECO:0007669"/>
    <property type="project" value="UniProtKB-KW"/>
</dbReference>